<gene>
    <name evidence="1" type="ORF">C1S70_31450</name>
</gene>
<reference evidence="1 2" key="1">
    <citation type="submission" date="2018-01" db="EMBL/GenBank/DDBJ databases">
        <title>Whole genome sequence of Azospirillum brasilense REC3 isolated from strawberry roots.</title>
        <authorList>
            <person name="Fontana C.A."/>
            <person name="Salazar S.M."/>
            <person name="Bassi D."/>
            <person name="Puglisi E."/>
            <person name="Lovaisa N.C."/>
            <person name="Toffoli L.M."/>
            <person name="Pedraza R."/>
            <person name="Cocconcelli P.S."/>
        </authorList>
    </citation>
    <scope>NUCLEOTIDE SEQUENCE [LARGE SCALE GENOMIC DNA]</scope>
    <source>
        <strain evidence="1 2">REC3</strain>
        <plasmid evidence="1">p47unnamed</plasmid>
    </source>
</reference>
<accession>A0A2K1FR52</accession>
<keyword evidence="1" id="KW-0614">Plasmid</keyword>
<dbReference type="InterPro" id="IPR005564">
    <property type="entry name" value="Major_capsid_GpE"/>
</dbReference>
<name>A0A2K1FR52_9PROT</name>
<dbReference type="AlphaFoldDB" id="A0A2K1FR52"/>
<dbReference type="Pfam" id="PF03864">
    <property type="entry name" value="Phage_cap_E"/>
    <property type="match status" value="1"/>
</dbReference>
<proteinExistence type="predicted"/>
<dbReference type="EMBL" id="POWG01000068">
    <property type="protein sequence ID" value="PNQ94974.1"/>
    <property type="molecule type" value="Genomic_DNA"/>
</dbReference>
<evidence type="ECO:0000313" key="2">
    <source>
        <dbReference type="Proteomes" id="UP000236268"/>
    </source>
</evidence>
<comment type="caution">
    <text evidence="1">The sequence shown here is derived from an EMBL/GenBank/DDBJ whole genome shotgun (WGS) entry which is preliminary data.</text>
</comment>
<dbReference type="Proteomes" id="UP000236268">
    <property type="component" value="Unassembled WGS sequence"/>
</dbReference>
<geneLocation type="plasmid" evidence="1">
    <name>p47unnamed</name>
</geneLocation>
<sequence length="340" mass="37040">MLDVFNQDAFSVRSLTDAINKIKFVPGRIGQLGIFAESSVPTTMIMVEEKNGVLSLVKPSPRGAAGQTIDKGKRVARPFVVPHFEINDAVMAEEVQNVRAWGTESQLETVQGKVAERMAIHSQSMAATEEYARIGAIKGIVTYADGSTLNLFAAFEVGQEAVVDFDLDNANPASGVLRKKCAAVARTIAKNLDGVPYTGIHSFCGDAFFDDLLAHPEVVESYKGTPMAQVLREGYVLPNGDKIYGAFEFGGIVWENYRGAVGETPFIGADDCHIFPQGAPGLFRTVYAPADYEETVNTMGQRLYAKQFPMPNGKGRNIDVQMNALQYCTRPKSLIKGKRT</sequence>
<evidence type="ECO:0000313" key="1">
    <source>
        <dbReference type="EMBL" id="PNQ94974.1"/>
    </source>
</evidence>
<protein>
    <submittedName>
        <fullName evidence="1">Major capsid protein E</fullName>
    </submittedName>
</protein>
<dbReference type="RefSeq" id="WP_103041721.1">
    <property type="nucleotide sequence ID" value="NZ_POWG01000068.1"/>
</dbReference>
<organism evidence="1 2">
    <name type="scientific">Azospirillum argentinense</name>
    <dbReference type="NCBI Taxonomy" id="2970906"/>
    <lineage>
        <taxon>Bacteria</taxon>
        <taxon>Pseudomonadati</taxon>
        <taxon>Pseudomonadota</taxon>
        <taxon>Alphaproteobacteria</taxon>
        <taxon>Rhodospirillales</taxon>
        <taxon>Azospirillaceae</taxon>
        <taxon>Azospirillum</taxon>
    </lineage>
</organism>